<dbReference type="EMBL" id="BMAT01008086">
    <property type="protein sequence ID" value="GFR77700.1"/>
    <property type="molecule type" value="Genomic_DNA"/>
</dbReference>
<evidence type="ECO:0000313" key="2">
    <source>
        <dbReference type="Proteomes" id="UP000762676"/>
    </source>
</evidence>
<comment type="caution">
    <text evidence="1">The sequence shown here is derived from an EMBL/GenBank/DDBJ whole genome shotgun (WGS) entry which is preliminary data.</text>
</comment>
<evidence type="ECO:0000313" key="1">
    <source>
        <dbReference type="EMBL" id="GFR77700.1"/>
    </source>
</evidence>
<protein>
    <submittedName>
        <fullName evidence="1">Uncharacterized protein</fullName>
    </submittedName>
</protein>
<accession>A0AAV4FY96</accession>
<dbReference type="AlphaFoldDB" id="A0AAV4FY96"/>
<reference evidence="1 2" key="1">
    <citation type="journal article" date="2021" name="Elife">
        <title>Chloroplast acquisition without the gene transfer in kleptoplastic sea slugs, Plakobranchus ocellatus.</title>
        <authorList>
            <person name="Maeda T."/>
            <person name="Takahashi S."/>
            <person name="Yoshida T."/>
            <person name="Shimamura S."/>
            <person name="Takaki Y."/>
            <person name="Nagai Y."/>
            <person name="Toyoda A."/>
            <person name="Suzuki Y."/>
            <person name="Arimoto A."/>
            <person name="Ishii H."/>
            <person name="Satoh N."/>
            <person name="Nishiyama T."/>
            <person name="Hasebe M."/>
            <person name="Maruyama T."/>
            <person name="Minagawa J."/>
            <person name="Obokata J."/>
            <person name="Shigenobu S."/>
        </authorList>
    </citation>
    <scope>NUCLEOTIDE SEQUENCE [LARGE SCALE GENOMIC DNA]</scope>
</reference>
<organism evidence="1 2">
    <name type="scientific">Elysia marginata</name>
    <dbReference type="NCBI Taxonomy" id="1093978"/>
    <lineage>
        <taxon>Eukaryota</taxon>
        <taxon>Metazoa</taxon>
        <taxon>Spiralia</taxon>
        <taxon>Lophotrochozoa</taxon>
        <taxon>Mollusca</taxon>
        <taxon>Gastropoda</taxon>
        <taxon>Heterobranchia</taxon>
        <taxon>Euthyneura</taxon>
        <taxon>Panpulmonata</taxon>
        <taxon>Sacoglossa</taxon>
        <taxon>Placobranchoidea</taxon>
        <taxon>Plakobranchidae</taxon>
        <taxon>Elysia</taxon>
    </lineage>
</organism>
<dbReference type="Proteomes" id="UP000762676">
    <property type="component" value="Unassembled WGS sequence"/>
</dbReference>
<sequence length="452" mass="48489">MENNLSNSDSRVADGTRICPKLTLSRPRVHILARSSRVAFMAATASADQSLASPTSQQSVRSSISTASRNLLSDFRKAASCVTFSQQPKTGNGLSDEGMHSGGIINVDVENSNIGQNKNVDCVSRLEPPISSCKIPKFLSSSSLPRSRKSRPEVLLTDEEIDDVDTISLKCDPNLNALSVRGEAKWDLLQDVHSNIFSAAATDESVQDHQYGAVRGGAKDAIDETDDDDVDDTDEMDGFYGEDSLGLPCPDSGFGQELSDSSSSLLDADMMSLFSDSPGSSSCDSDLSPSAWEETAVEFGDSPLLGDTPDVSVGGFAADFPDSCSSVRTSKLSKSDIPVSPGCNRDLEKISKKRGQFMPVSAKRSKAAPKFCTNSQSAELCASRDSSGARLNRQPGVLEKVLTMVMSPDVSPDSGIDSPTRKRINVVRALFFLCTDLKRQHILIISDQYTTL</sequence>
<gene>
    <name evidence="1" type="ORF">ElyMa_003976200</name>
</gene>
<proteinExistence type="predicted"/>
<name>A0AAV4FY96_9GAST</name>
<keyword evidence="2" id="KW-1185">Reference proteome</keyword>